<dbReference type="GO" id="GO:0016787">
    <property type="term" value="F:hydrolase activity"/>
    <property type="evidence" value="ECO:0007669"/>
    <property type="project" value="UniProtKB-KW"/>
</dbReference>
<keyword evidence="1" id="KW-0378">Hydrolase</keyword>
<dbReference type="RefSeq" id="WP_344759459.1">
    <property type="nucleotide sequence ID" value="NZ_BAAAZU010000006.1"/>
</dbReference>
<organism evidence="1 2">
    <name type="scientific">Luteimonas lutimaris</name>
    <dbReference type="NCBI Taxonomy" id="698645"/>
    <lineage>
        <taxon>Bacteria</taxon>
        <taxon>Pseudomonadati</taxon>
        <taxon>Pseudomonadota</taxon>
        <taxon>Gammaproteobacteria</taxon>
        <taxon>Lysobacterales</taxon>
        <taxon>Lysobacteraceae</taxon>
        <taxon>Luteimonas</taxon>
    </lineage>
</organism>
<proteinExistence type="predicted"/>
<dbReference type="EMBL" id="BAAAZU010000006">
    <property type="protein sequence ID" value="GAA3923133.1"/>
    <property type="molecule type" value="Genomic_DNA"/>
</dbReference>
<evidence type="ECO:0000313" key="2">
    <source>
        <dbReference type="Proteomes" id="UP001501727"/>
    </source>
</evidence>
<reference evidence="2" key="1">
    <citation type="journal article" date="2019" name="Int. J. Syst. Evol. Microbiol.">
        <title>The Global Catalogue of Microorganisms (GCM) 10K type strain sequencing project: providing services to taxonomists for standard genome sequencing and annotation.</title>
        <authorList>
            <consortium name="The Broad Institute Genomics Platform"/>
            <consortium name="The Broad Institute Genome Sequencing Center for Infectious Disease"/>
            <person name="Wu L."/>
            <person name="Ma J."/>
        </authorList>
    </citation>
    <scope>NUCLEOTIDE SEQUENCE [LARGE SCALE GENOMIC DNA]</scope>
    <source>
        <strain evidence="2">JCM 16916</strain>
    </source>
</reference>
<dbReference type="SUPFAM" id="SSF53474">
    <property type="entry name" value="alpha/beta-Hydrolases"/>
    <property type="match status" value="1"/>
</dbReference>
<name>A0ABP7MKJ4_9GAMM</name>
<comment type="caution">
    <text evidence="1">The sequence shown here is derived from an EMBL/GenBank/DDBJ whole genome shotgun (WGS) entry which is preliminary data.</text>
</comment>
<sequence>MNALGMPAQAPWQSGMAGGESVHGFGDGLVGTITHPAAGAPRRDAALVLFNAGMVQRSGPHRGSVQLARALAARGFAVLRFDQSGLGDSAVSTKATGNRRSEELAAAIDLLAAETGARRFVVGGICSAADNAFRLAANGPRIDGLLMLDGLAYRNVGWWLRHLPPRLRPRKLWHWWRRRGSDADMANFRDFPTRAEAVAQMRAMAGRGMRMLFVYTGGAYRYFNHAGQFSASLGPGARSPHVWLAYWRDCDHTFYRARDRERLQALVGDWLEREFGA</sequence>
<gene>
    <name evidence="1" type="ORF">GCM10022229_16220</name>
</gene>
<accession>A0ABP7MKJ4</accession>
<keyword evidence="2" id="KW-1185">Reference proteome</keyword>
<evidence type="ECO:0000313" key="1">
    <source>
        <dbReference type="EMBL" id="GAA3923133.1"/>
    </source>
</evidence>
<dbReference type="Gene3D" id="3.40.50.1820">
    <property type="entry name" value="alpha/beta hydrolase"/>
    <property type="match status" value="1"/>
</dbReference>
<dbReference type="InterPro" id="IPR029058">
    <property type="entry name" value="AB_hydrolase_fold"/>
</dbReference>
<protein>
    <submittedName>
        <fullName evidence="1">Alpha/beta hydrolase</fullName>
    </submittedName>
</protein>
<dbReference type="Proteomes" id="UP001501727">
    <property type="component" value="Unassembled WGS sequence"/>
</dbReference>